<accession>A0ACB6RL74</accession>
<proteinExistence type="predicted"/>
<comment type="caution">
    <text evidence="1">The sequence shown here is derived from an EMBL/GenBank/DDBJ whole genome shotgun (WGS) entry which is preliminary data.</text>
</comment>
<dbReference type="Proteomes" id="UP000799754">
    <property type="component" value="Unassembled WGS sequence"/>
</dbReference>
<sequence length="164" mass="19053">MSVRSKVALSDRAFCIPSYLTSYDLKAADFLYLLPPPICICSQPVRCIGSHHLLSTLCIQTPPSCFHHSKPLYLFNFHVSYHKYQAQPLGPFELLNMCTIHYIVYTCQHWIPQPQRPSGEILRICRQAEEERLGFACPETQRDHEVIDRSQGVCRDCMWRQVLR</sequence>
<dbReference type="EMBL" id="MU006743">
    <property type="protein sequence ID" value="KAF2622621.1"/>
    <property type="molecule type" value="Genomic_DNA"/>
</dbReference>
<evidence type="ECO:0000313" key="2">
    <source>
        <dbReference type="Proteomes" id="UP000799754"/>
    </source>
</evidence>
<evidence type="ECO:0000313" key="1">
    <source>
        <dbReference type="EMBL" id="KAF2622621.1"/>
    </source>
</evidence>
<protein>
    <submittedName>
        <fullName evidence="1">Uncharacterized protein</fullName>
    </submittedName>
</protein>
<gene>
    <name evidence="1" type="ORF">BU25DRAFT_415113</name>
</gene>
<keyword evidence="2" id="KW-1185">Reference proteome</keyword>
<organism evidence="1 2">
    <name type="scientific">Macroventuria anomochaeta</name>
    <dbReference type="NCBI Taxonomy" id="301207"/>
    <lineage>
        <taxon>Eukaryota</taxon>
        <taxon>Fungi</taxon>
        <taxon>Dikarya</taxon>
        <taxon>Ascomycota</taxon>
        <taxon>Pezizomycotina</taxon>
        <taxon>Dothideomycetes</taxon>
        <taxon>Pleosporomycetidae</taxon>
        <taxon>Pleosporales</taxon>
        <taxon>Pleosporineae</taxon>
        <taxon>Didymellaceae</taxon>
        <taxon>Macroventuria</taxon>
    </lineage>
</organism>
<name>A0ACB6RL74_9PLEO</name>
<reference evidence="1" key="1">
    <citation type="journal article" date="2020" name="Stud. Mycol.">
        <title>101 Dothideomycetes genomes: a test case for predicting lifestyles and emergence of pathogens.</title>
        <authorList>
            <person name="Haridas S."/>
            <person name="Albert R."/>
            <person name="Binder M."/>
            <person name="Bloem J."/>
            <person name="Labutti K."/>
            <person name="Salamov A."/>
            <person name="Andreopoulos B."/>
            <person name="Baker S."/>
            <person name="Barry K."/>
            <person name="Bills G."/>
            <person name="Bluhm B."/>
            <person name="Cannon C."/>
            <person name="Castanera R."/>
            <person name="Culley D."/>
            <person name="Daum C."/>
            <person name="Ezra D."/>
            <person name="Gonzalez J."/>
            <person name="Henrissat B."/>
            <person name="Kuo A."/>
            <person name="Liang C."/>
            <person name="Lipzen A."/>
            <person name="Lutzoni F."/>
            <person name="Magnuson J."/>
            <person name="Mondo S."/>
            <person name="Nolan M."/>
            <person name="Ohm R."/>
            <person name="Pangilinan J."/>
            <person name="Park H.-J."/>
            <person name="Ramirez L."/>
            <person name="Alfaro M."/>
            <person name="Sun H."/>
            <person name="Tritt A."/>
            <person name="Yoshinaga Y."/>
            <person name="Zwiers L.-H."/>
            <person name="Turgeon B."/>
            <person name="Goodwin S."/>
            <person name="Spatafora J."/>
            <person name="Crous P."/>
            <person name="Grigoriev I."/>
        </authorList>
    </citation>
    <scope>NUCLEOTIDE SEQUENCE</scope>
    <source>
        <strain evidence="1">CBS 525.71</strain>
    </source>
</reference>